<dbReference type="Pfam" id="PF16927">
    <property type="entry name" value="HisKA_7TM"/>
    <property type="match status" value="1"/>
</dbReference>
<keyword evidence="7" id="KW-0547">Nucleotide-binding</keyword>
<dbReference type="InterPro" id="IPR035965">
    <property type="entry name" value="PAS-like_dom_sf"/>
</dbReference>
<feature type="domain" description="PAS" evidence="14">
    <location>
        <begin position="369"/>
        <end position="418"/>
    </location>
</feature>
<dbReference type="PANTHER" id="PTHR43711:SF31">
    <property type="entry name" value="HISTIDINE KINASE"/>
    <property type="match status" value="1"/>
</dbReference>
<keyword evidence="6" id="KW-0808">Transferase</keyword>
<evidence type="ECO:0000256" key="6">
    <source>
        <dbReference type="ARBA" id="ARBA00022679"/>
    </source>
</evidence>
<evidence type="ECO:0000313" key="16">
    <source>
        <dbReference type="EMBL" id="OJH50101.1"/>
    </source>
</evidence>
<feature type="domain" description="Histidine kinase" evidence="13">
    <location>
        <begin position="490"/>
        <end position="709"/>
    </location>
</feature>
<feature type="transmembrane region" description="Helical" evidence="12">
    <location>
        <begin position="61"/>
        <end position="85"/>
    </location>
</feature>
<evidence type="ECO:0000313" key="20">
    <source>
        <dbReference type="Proteomes" id="UP000193969"/>
    </source>
</evidence>
<dbReference type="Pfam" id="PF02518">
    <property type="entry name" value="HATPase_c"/>
    <property type="match status" value="1"/>
</dbReference>
<dbReference type="Proteomes" id="UP000278252">
    <property type="component" value="Unassembled WGS sequence"/>
</dbReference>
<proteinExistence type="predicted"/>
<dbReference type="PROSITE" id="PS50109">
    <property type="entry name" value="HIS_KIN"/>
    <property type="match status" value="1"/>
</dbReference>
<dbReference type="AlphaFoldDB" id="A0A1L9C6R8"/>
<keyword evidence="9" id="KW-0067">ATP-binding</keyword>
<dbReference type="SUPFAM" id="SSF55874">
    <property type="entry name" value="ATPase domain of HSP90 chaperone/DNA topoisomerase II/histidine kinase"/>
    <property type="match status" value="1"/>
</dbReference>
<dbReference type="PROSITE" id="PS50113">
    <property type="entry name" value="PAC"/>
    <property type="match status" value="1"/>
</dbReference>
<dbReference type="SMART" id="SM00091">
    <property type="entry name" value="PAS"/>
    <property type="match status" value="2"/>
</dbReference>
<dbReference type="InterPro" id="IPR050736">
    <property type="entry name" value="Sensor_HK_Regulatory"/>
</dbReference>
<sequence>MTPYALILLVSTIISAFVALTVWYRRTSTGGNTLFLLMLAIIEWQLCGAFESIVTSLPAKIFWSKVCYIGSLTAPLLLFVFAIQYTKMEKWLTRKNIALLCTIPAFIFILTLTNEWHNLIWTSYTPAPAPAFNTIIYGHGPGFWIMIAYNYLILLVATLILLFSGKSSRKIYRQQLELIIIALVFPWAGNILYLLDIGPFPGQDLTIIGFTLTGLILSFNLHQFKFLDLVPMARDQLMEKMNDGIIVVDNKERIVDINPAAKKIFSNKTENFLGKDIGQLFPDPNNTIKRNDLFGNVSREQEIWRNGLKSTYNINITPLDDKQGNPFGKLILLHNISELKKTEEILRESEEKYRAIVNNTHEMVYIYCGERFLFVNDRICEITGYTREEIDNMKVLDLVHPEEKEKIREIMQRRADCKDAPATLETCIVTKNGEKRQVEIAISSIKYESQCAALGSARDITERKENENVLVQAKMKAEESDRTKSEFMTTMSHELRTPLNSIIGFSQMLLEVPGSELTNAQNKYASNILKSGENLLHLINDILDISRVEAGKKEVEAEYFDMQKALNDVKMLIKPLASKKNIEVIVDCENANNLLYADIIMFKQVMYNLLNNAIKFTAEKGKISVTAKSEEKKASISVKDNGIGIPEDKKEMIFEPFKQIYSAKNRRYEGTGLGLALVRNYVEMHGGNVRVESEEGKGSTFIFTIPQQDIPGK</sequence>
<keyword evidence="20" id="KW-1185">Reference proteome</keyword>
<keyword evidence="11 12" id="KW-0472">Membrane</keyword>
<feature type="domain" description="PAS" evidence="14">
    <location>
        <begin position="236"/>
        <end position="300"/>
    </location>
</feature>
<dbReference type="Pfam" id="PF13426">
    <property type="entry name" value="PAS_9"/>
    <property type="match status" value="1"/>
</dbReference>
<evidence type="ECO:0000259" key="15">
    <source>
        <dbReference type="PROSITE" id="PS50113"/>
    </source>
</evidence>
<dbReference type="InterPro" id="IPR000014">
    <property type="entry name" value="PAS"/>
</dbReference>
<dbReference type="CDD" id="cd16922">
    <property type="entry name" value="HATPase_EvgS-ArcB-TorS-like"/>
    <property type="match status" value="1"/>
</dbReference>
<keyword evidence="12" id="KW-0812">Transmembrane</keyword>
<name>A0A1L9C6R8_9EURY</name>
<dbReference type="SMART" id="SM00387">
    <property type="entry name" value="HATPase_c"/>
    <property type="match status" value="1"/>
</dbReference>
<dbReference type="SUPFAM" id="SSF55785">
    <property type="entry name" value="PYP-like sensor domain (PAS domain)"/>
    <property type="match status" value="2"/>
</dbReference>
<keyword evidence="5" id="KW-0597">Phosphoprotein</keyword>
<feature type="transmembrane region" description="Helical" evidence="12">
    <location>
        <begin position="6"/>
        <end position="24"/>
    </location>
</feature>
<dbReference type="Pfam" id="PF00512">
    <property type="entry name" value="HisKA"/>
    <property type="match status" value="1"/>
</dbReference>
<keyword evidence="4" id="KW-1003">Cell membrane</keyword>
<accession>A0A1L9C6R8</accession>
<organism evidence="16 19">
    <name type="scientific">Methanohalophilus portucalensis FDF-1</name>
    <dbReference type="NCBI Taxonomy" id="523843"/>
    <lineage>
        <taxon>Archaea</taxon>
        <taxon>Methanobacteriati</taxon>
        <taxon>Methanobacteriota</taxon>
        <taxon>Stenosarchaea group</taxon>
        <taxon>Methanomicrobia</taxon>
        <taxon>Methanosarcinales</taxon>
        <taxon>Methanosarcinaceae</taxon>
        <taxon>Methanohalophilus</taxon>
    </lineage>
</organism>
<dbReference type="InterPro" id="IPR013655">
    <property type="entry name" value="PAS_fold_3"/>
</dbReference>
<evidence type="ECO:0000313" key="17">
    <source>
        <dbReference type="EMBL" id="RNI13113.1"/>
    </source>
</evidence>
<evidence type="ECO:0000256" key="11">
    <source>
        <dbReference type="ARBA" id="ARBA00023136"/>
    </source>
</evidence>
<comment type="subcellular location">
    <subcellularLocation>
        <location evidence="2">Cell membrane</location>
    </subcellularLocation>
</comment>
<dbReference type="InterPro" id="IPR036890">
    <property type="entry name" value="HATPase_C_sf"/>
</dbReference>
<dbReference type="InterPro" id="IPR004358">
    <property type="entry name" value="Sig_transdc_His_kin-like_C"/>
</dbReference>
<evidence type="ECO:0000259" key="14">
    <source>
        <dbReference type="PROSITE" id="PS50112"/>
    </source>
</evidence>
<dbReference type="Gene3D" id="3.30.565.10">
    <property type="entry name" value="Histidine kinase-like ATPase, C-terminal domain"/>
    <property type="match status" value="1"/>
</dbReference>
<evidence type="ECO:0000256" key="9">
    <source>
        <dbReference type="ARBA" id="ARBA00022840"/>
    </source>
</evidence>
<dbReference type="InterPro" id="IPR005467">
    <property type="entry name" value="His_kinase_dom"/>
</dbReference>
<evidence type="ECO:0000313" key="18">
    <source>
        <dbReference type="EMBL" id="SMH31420.1"/>
    </source>
</evidence>
<feature type="transmembrane region" description="Helical" evidence="12">
    <location>
        <begin position="176"/>
        <end position="195"/>
    </location>
</feature>
<dbReference type="InterPro" id="IPR000700">
    <property type="entry name" value="PAS-assoc_C"/>
</dbReference>
<dbReference type="InterPro" id="IPR036097">
    <property type="entry name" value="HisK_dim/P_sf"/>
</dbReference>
<dbReference type="FunFam" id="3.30.565.10:FF:000023">
    <property type="entry name" value="PAS domain-containing sensor histidine kinase"/>
    <property type="match status" value="1"/>
</dbReference>
<evidence type="ECO:0000313" key="21">
    <source>
        <dbReference type="Proteomes" id="UP000278252"/>
    </source>
</evidence>
<dbReference type="FunFam" id="1.10.287.130:FF:000038">
    <property type="entry name" value="Sensory transduction histidine kinase"/>
    <property type="match status" value="1"/>
</dbReference>
<dbReference type="InterPro" id="IPR031621">
    <property type="entry name" value="HisKA_7TM"/>
</dbReference>
<dbReference type="Proteomes" id="UP000185713">
    <property type="component" value="Unassembled WGS sequence"/>
</dbReference>
<dbReference type="PROSITE" id="PS50112">
    <property type="entry name" value="PAS"/>
    <property type="match status" value="2"/>
</dbReference>
<evidence type="ECO:0000256" key="2">
    <source>
        <dbReference type="ARBA" id="ARBA00004236"/>
    </source>
</evidence>
<dbReference type="GO" id="GO:0005524">
    <property type="term" value="F:ATP binding"/>
    <property type="evidence" value="ECO:0007669"/>
    <property type="project" value="UniProtKB-KW"/>
</dbReference>
<feature type="transmembrane region" description="Helical" evidence="12">
    <location>
        <begin position="143"/>
        <end position="164"/>
    </location>
</feature>
<evidence type="ECO:0000256" key="10">
    <source>
        <dbReference type="ARBA" id="ARBA00023012"/>
    </source>
</evidence>
<dbReference type="CDD" id="cd00082">
    <property type="entry name" value="HisKA"/>
    <property type="match status" value="1"/>
</dbReference>
<dbReference type="EC" id="2.7.13.3" evidence="3"/>
<keyword evidence="12" id="KW-1133">Transmembrane helix</keyword>
<dbReference type="Gene3D" id="3.30.450.20">
    <property type="entry name" value="PAS domain"/>
    <property type="match status" value="2"/>
</dbReference>
<evidence type="ECO:0000256" key="8">
    <source>
        <dbReference type="ARBA" id="ARBA00022777"/>
    </source>
</evidence>
<dbReference type="EMBL" id="FXBN01000001">
    <property type="protein sequence ID" value="SMH31420.1"/>
    <property type="molecule type" value="Genomic_DNA"/>
</dbReference>
<dbReference type="CDD" id="cd00130">
    <property type="entry name" value="PAS"/>
    <property type="match status" value="2"/>
</dbReference>
<evidence type="ECO:0000256" key="7">
    <source>
        <dbReference type="ARBA" id="ARBA00022741"/>
    </source>
</evidence>
<dbReference type="Gene3D" id="1.10.287.130">
    <property type="match status" value="1"/>
</dbReference>
<dbReference type="Proteomes" id="UP000193969">
    <property type="component" value="Unassembled WGS sequence"/>
</dbReference>
<dbReference type="Pfam" id="PF08447">
    <property type="entry name" value="PAS_3"/>
    <property type="match status" value="1"/>
</dbReference>
<feature type="domain" description="PAC" evidence="15">
    <location>
        <begin position="422"/>
        <end position="472"/>
    </location>
</feature>
<keyword evidence="8 16" id="KW-0418">Kinase</keyword>
<reference evidence="16 19" key="1">
    <citation type="submission" date="2014-12" db="EMBL/GenBank/DDBJ databases">
        <title>The genome sequence of Methanohalophilus portucalensis strain FDF1.</title>
        <authorList>
            <person name="Lai M.-C."/>
            <person name="Lai S.-J."/>
        </authorList>
    </citation>
    <scope>NUCLEOTIDE SEQUENCE [LARGE SCALE GENOMIC DNA]</scope>
    <source>
        <strain evidence="16 19">FDF-1</strain>
    </source>
</reference>
<reference evidence="18" key="2">
    <citation type="submission" date="2017-04" db="EMBL/GenBank/DDBJ databases">
        <authorList>
            <person name="Afonso C.L."/>
            <person name="Miller P.J."/>
            <person name="Scott M.A."/>
            <person name="Spackman E."/>
            <person name="Goraichik I."/>
            <person name="Dimitrov K.M."/>
            <person name="Suarez D.L."/>
            <person name="Swayne D.E."/>
        </authorList>
    </citation>
    <scope>NUCLEOTIDE SEQUENCE [LARGE SCALE GENOMIC DNA]</scope>
    <source>
        <strain evidence="18">FDF-1</strain>
    </source>
</reference>
<dbReference type="SMART" id="SM00388">
    <property type="entry name" value="HisKA"/>
    <property type="match status" value="1"/>
</dbReference>
<dbReference type="PANTHER" id="PTHR43711">
    <property type="entry name" value="TWO-COMPONENT HISTIDINE KINASE"/>
    <property type="match status" value="1"/>
</dbReference>
<gene>
    <name evidence="17" type="ORF">EFE41_00540</name>
    <name evidence="16" type="ORF">MPF_0896</name>
    <name evidence="18" type="ORF">SAMN06264941_0452</name>
</gene>
<feature type="transmembrane region" description="Helical" evidence="12">
    <location>
        <begin position="97"/>
        <end position="114"/>
    </location>
</feature>
<keyword evidence="10" id="KW-0902">Two-component regulatory system</keyword>
<evidence type="ECO:0000259" key="13">
    <source>
        <dbReference type="PROSITE" id="PS50109"/>
    </source>
</evidence>
<comment type="catalytic activity">
    <reaction evidence="1">
        <text>ATP + protein L-histidine = ADP + protein N-phospho-L-histidine.</text>
        <dbReference type="EC" id="2.7.13.3"/>
    </reaction>
</comment>
<dbReference type="NCBIfam" id="TIGR00229">
    <property type="entry name" value="sensory_box"/>
    <property type="match status" value="2"/>
</dbReference>
<dbReference type="EMBL" id="RJJH01000001">
    <property type="protein sequence ID" value="RNI13113.1"/>
    <property type="molecule type" value="Genomic_DNA"/>
</dbReference>
<evidence type="ECO:0000313" key="19">
    <source>
        <dbReference type="Proteomes" id="UP000185713"/>
    </source>
</evidence>
<reference evidence="20" key="3">
    <citation type="submission" date="2017-04" db="EMBL/GenBank/DDBJ databases">
        <authorList>
            <person name="Varghese N."/>
            <person name="Submissions S."/>
        </authorList>
    </citation>
    <scope>NUCLEOTIDE SEQUENCE [LARGE SCALE GENOMIC DNA]</scope>
    <source>
        <strain evidence="20">FDF-1</strain>
    </source>
</reference>
<dbReference type="PRINTS" id="PR00344">
    <property type="entry name" value="BCTRLSENSOR"/>
</dbReference>
<dbReference type="InterPro" id="IPR003661">
    <property type="entry name" value="HisK_dim/P_dom"/>
</dbReference>
<evidence type="ECO:0000256" key="1">
    <source>
        <dbReference type="ARBA" id="ARBA00000085"/>
    </source>
</evidence>
<dbReference type="RefSeq" id="WP_084006274.1">
    <property type="nucleotide sequence ID" value="NZ_FXBN01000001.1"/>
</dbReference>
<evidence type="ECO:0000256" key="4">
    <source>
        <dbReference type="ARBA" id="ARBA00022475"/>
    </source>
</evidence>
<evidence type="ECO:0000256" key="3">
    <source>
        <dbReference type="ARBA" id="ARBA00012438"/>
    </source>
</evidence>
<dbReference type="GO" id="GO:0000155">
    <property type="term" value="F:phosphorelay sensor kinase activity"/>
    <property type="evidence" value="ECO:0007669"/>
    <property type="project" value="InterPro"/>
</dbReference>
<evidence type="ECO:0000256" key="12">
    <source>
        <dbReference type="SAM" id="Phobius"/>
    </source>
</evidence>
<dbReference type="SUPFAM" id="SSF47384">
    <property type="entry name" value="Homodimeric domain of signal transducing histidine kinase"/>
    <property type="match status" value="1"/>
</dbReference>
<evidence type="ECO:0000256" key="5">
    <source>
        <dbReference type="ARBA" id="ARBA00022553"/>
    </source>
</evidence>
<feature type="transmembrane region" description="Helical" evidence="12">
    <location>
        <begin position="36"/>
        <end position="55"/>
    </location>
</feature>
<protein>
    <recommendedName>
        <fullName evidence="3">histidine kinase</fullName>
        <ecNumber evidence="3">2.7.13.3</ecNumber>
    </recommendedName>
</protein>
<dbReference type="InterPro" id="IPR003594">
    <property type="entry name" value="HATPase_dom"/>
</dbReference>
<dbReference type="GO" id="GO:0005886">
    <property type="term" value="C:plasma membrane"/>
    <property type="evidence" value="ECO:0007669"/>
    <property type="project" value="UniProtKB-SubCell"/>
</dbReference>
<dbReference type="STRING" id="523843.SAMN06264941_0452"/>
<dbReference type="EMBL" id="JWTK01000002">
    <property type="protein sequence ID" value="OJH50101.1"/>
    <property type="molecule type" value="Genomic_DNA"/>
</dbReference>
<reference evidence="17 21" key="4">
    <citation type="submission" date="2018-10" db="EMBL/GenBank/DDBJ databases">
        <title>Cultivation of a novel Methanohalophilus strain from Kebrit Deep of the Red Sea and a genomic comparison of members of the genus Methanohalophilus.</title>
        <authorList>
            <person name="Guan Y."/>
            <person name="Ngugi D.K."/>
            <person name="Stingl U."/>
        </authorList>
    </citation>
    <scope>NUCLEOTIDE SEQUENCE [LARGE SCALE GENOMIC DNA]</scope>
    <source>
        <strain evidence="17 21">DSM 7471</strain>
    </source>
</reference>